<comment type="caution">
    <text evidence="8">The sequence shown here is derived from an EMBL/GenBank/DDBJ whole genome shotgun (WGS) entry which is preliminary data.</text>
</comment>
<feature type="transmembrane region" description="Helical" evidence="6">
    <location>
        <begin position="21"/>
        <end position="40"/>
    </location>
</feature>
<dbReference type="OrthoDB" id="68611at2759"/>
<accession>A0A835DJG6</accession>
<dbReference type="PANTHER" id="PTHR30509:SF9">
    <property type="entry name" value="MULTIDRUG RESISTANCE PROTEIN MDTO"/>
    <property type="match status" value="1"/>
</dbReference>
<dbReference type="PANTHER" id="PTHR30509">
    <property type="entry name" value="P-HYDROXYBENZOIC ACID EFFLUX PUMP SUBUNIT-RELATED"/>
    <property type="match status" value="1"/>
</dbReference>
<keyword evidence="2" id="KW-1003">Cell membrane</keyword>
<evidence type="ECO:0000256" key="4">
    <source>
        <dbReference type="ARBA" id="ARBA00022989"/>
    </source>
</evidence>
<name>A0A835DJG6_TETSI</name>
<feature type="transmembrane region" description="Helical" evidence="6">
    <location>
        <begin position="46"/>
        <end position="65"/>
    </location>
</feature>
<sequence length="816" mass="90328">MRMLTTADRTRAMWRSRLGSALRTTLACTIVGCTTLYGPAALRRQLAFPALSYVTVILIVTDATLGDTVRGCWHALYGTVQGVVPAMLSLWVIGGGAGRFRLSTTTTALAVGLSSFLVALPESTQLIARRIALGQIVLVYVIAYIQGVHTGAGVVMHPVHLAASTAVGAFASLLALLFPYPRLASYEVRQKCRLYGENASERLNLFVKAFCAEDYTSVIASISQAESLSKTATKLLQSIRLKQDSMQWEIPRIRFMQPHFIISGDRLQGLEIALRGMEYSLTSCLSIPVKMVDLELKDGLFRVSEQISLTLKQAKYRKPLSTVPETTEEDADNSLQTLQTTFPTPKDLPSFFFLFCLKLLKDESMITQSTESTLESQQIPKIGEQTNSHKQKRCTIKGILSSWPMRVSSERLMSAFKCSLSLGLAVLFGLAFSKENGYWSGLPVAISMAAGREATFKVANVKAQGTVLGSVYGILGCFIFQKFLDIRFLTLLPWILFSSFLCRSQMYGQAGGISAVIGALLILGRQNYGPPSEFAMARITETFIGLSCSIMVEIILQPTRASTLAKVQLSQSLGTLHDCINSIVPRAICLLPLKENQKKLKTNVSELAKFIEEAKVEPNFWFLPFHCACYTKLLGSLSKMVDLLLFGALAMGLLVQESQRLGVAWKELQAHLDRDMECFKKSILSPIKSFGEVTLLKSLAVLEKEIQNKNISYDLELGKSPNPNGLSADDDEMEEIISTFLQHSREVIHKIHAIEGEKELKGQMVLCLSAIGFCMVNLMRETREMEKRVKELVQWENPSSNINLYEISCKIKSLCT</sequence>
<organism evidence="8 9">
    <name type="scientific">Tetracentron sinense</name>
    <name type="common">Spur-leaf</name>
    <dbReference type="NCBI Taxonomy" id="13715"/>
    <lineage>
        <taxon>Eukaryota</taxon>
        <taxon>Viridiplantae</taxon>
        <taxon>Streptophyta</taxon>
        <taxon>Embryophyta</taxon>
        <taxon>Tracheophyta</taxon>
        <taxon>Spermatophyta</taxon>
        <taxon>Magnoliopsida</taxon>
        <taxon>Trochodendrales</taxon>
        <taxon>Trochodendraceae</taxon>
        <taxon>Tetracentron</taxon>
    </lineage>
</organism>
<keyword evidence="9" id="KW-1185">Reference proteome</keyword>
<proteinExistence type="predicted"/>
<feature type="transmembrane region" description="Helical" evidence="6">
    <location>
        <begin position="159"/>
        <end position="180"/>
    </location>
</feature>
<dbReference type="Pfam" id="PF13515">
    <property type="entry name" value="FUSC_2"/>
    <property type="match status" value="1"/>
</dbReference>
<evidence type="ECO:0000256" key="1">
    <source>
        <dbReference type="ARBA" id="ARBA00004651"/>
    </source>
</evidence>
<dbReference type="OMA" id="CEVKQSC"/>
<reference evidence="8 9" key="1">
    <citation type="submission" date="2020-04" db="EMBL/GenBank/DDBJ databases">
        <title>Plant Genome Project.</title>
        <authorList>
            <person name="Zhang R.-G."/>
        </authorList>
    </citation>
    <scope>NUCLEOTIDE SEQUENCE [LARGE SCALE GENOMIC DNA]</scope>
    <source>
        <strain evidence="8">YNK0</strain>
        <tissue evidence="8">Leaf</tissue>
    </source>
</reference>
<evidence type="ECO:0000313" key="8">
    <source>
        <dbReference type="EMBL" id="KAF8402872.1"/>
    </source>
</evidence>
<feature type="transmembrane region" description="Helical" evidence="6">
    <location>
        <begin position="127"/>
        <end position="147"/>
    </location>
</feature>
<gene>
    <name evidence="8" type="ORF">HHK36_010964</name>
</gene>
<evidence type="ECO:0000313" key="9">
    <source>
        <dbReference type="Proteomes" id="UP000655225"/>
    </source>
</evidence>
<evidence type="ECO:0000256" key="2">
    <source>
        <dbReference type="ARBA" id="ARBA00022475"/>
    </source>
</evidence>
<feature type="domain" description="Integral membrane bound transporter" evidence="7">
    <location>
        <begin position="424"/>
        <end position="552"/>
    </location>
</feature>
<evidence type="ECO:0000256" key="5">
    <source>
        <dbReference type="ARBA" id="ARBA00023136"/>
    </source>
</evidence>
<protein>
    <recommendedName>
        <fullName evidence="7">Integral membrane bound transporter domain-containing protein</fullName>
    </recommendedName>
</protein>
<keyword evidence="3 6" id="KW-0812">Transmembrane</keyword>
<feature type="transmembrane region" description="Helical" evidence="6">
    <location>
        <begin position="72"/>
        <end position="94"/>
    </location>
</feature>
<keyword evidence="5 6" id="KW-0472">Membrane</keyword>
<dbReference type="Proteomes" id="UP000655225">
    <property type="component" value="Unassembled WGS sequence"/>
</dbReference>
<comment type="subcellular location">
    <subcellularLocation>
        <location evidence="1">Cell membrane</location>
        <topology evidence="1">Multi-pass membrane protein</topology>
    </subcellularLocation>
</comment>
<evidence type="ECO:0000256" key="3">
    <source>
        <dbReference type="ARBA" id="ARBA00022692"/>
    </source>
</evidence>
<keyword evidence="4 6" id="KW-1133">Transmembrane helix</keyword>
<evidence type="ECO:0000256" key="6">
    <source>
        <dbReference type="SAM" id="Phobius"/>
    </source>
</evidence>
<dbReference type="EMBL" id="JABCRI010000007">
    <property type="protein sequence ID" value="KAF8402872.1"/>
    <property type="molecule type" value="Genomic_DNA"/>
</dbReference>
<dbReference type="InterPro" id="IPR049453">
    <property type="entry name" value="Memb_transporter_dom"/>
</dbReference>
<dbReference type="GO" id="GO:0005886">
    <property type="term" value="C:plasma membrane"/>
    <property type="evidence" value="ECO:0007669"/>
    <property type="project" value="UniProtKB-SubCell"/>
</dbReference>
<feature type="transmembrane region" description="Helical" evidence="6">
    <location>
        <begin position="467"/>
        <end position="484"/>
    </location>
</feature>
<dbReference type="AlphaFoldDB" id="A0A835DJG6"/>
<feature type="transmembrane region" description="Helical" evidence="6">
    <location>
        <begin position="100"/>
        <end position="120"/>
    </location>
</feature>
<evidence type="ECO:0000259" key="7">
    <source>
        <dbReference type="Pfam" id="PF13515"/>
    </source>
</evidence>